<sequence>MAGKPSEWSSVLSNAVLCAVSLSSAVRTSEVNRGAAAGFLLQALAALLGAAGALWPSLGLSLEADSPPNSWVSTVVGLPLMAFGFHWLNGDHSTANLLLGGALLLAAGSGYLTEEGRAVVARSVALVTAITILILSVFTTNACGVLGSLALGAAGLLSGAGLDGLPLLAEEDAVCYLLAAGSLALQQALRTQHRDLEQEAQRLLSAW</sequence>
<keyword evidence="1" id="KW-0472">Membrane</keyword>
<organism evidence="2 3">
    <name type="scientific">Alligator mississippiensis</name>
    <name type="common">American alligator</name>
    <dbReference type="NCBI Taxonomy" id="8496"/>
    <lineage>
        <taxon>Eukaryota</taxon>
        <taxon>Metazoa</taxon>
        <taxon>Chordata</taxon>
        <taxon>Craniata</taxon>
        <taxon>Vertebrata</taxon>
        <taxon>Euteleostomi</taxon>
        <taxon>Archelosauria</taxon>
        <taxon>Archosauria</taxon>
        <taxon>Crocodylia</taxon>
        <taxon>Alligatoridae</taxon>
        <taxon>Alligatorinae</taxon>
        <taxon>Alligator</taxon>
    </lineage>
</organism>
<feature type="transmembrane region" description="Helical" evidence="1">
    <location>
        <begin position="124"/>
        <end position="157"/>
    </location>
</feature>
<keyword evidence="1" id="KW-0812">Transmembrane</keyword>
<comment type="caution">
    <text evidence="2">The sequence shown here is derived from an EMBL/GenBank/DDBJ whole genome shotgun (WGS) entry which is preliminary data.</text>
</comment>
<dbReference type="CTD" id="84773"/>
<evidence type="ECO:0000256" key="1">
    <source>
        <dbReference type="SAM" id="Phobius"/>
    </source>
</evidence>
<evidence type="ECO:0000313" key="2">
    <source>
        <dbReference type="EMBL" id="KYO40669.1"/>
    </source>
</evidence>
<dbReference type="AlphaFoldDB" id="A0A151NVQ0"/>
<protein>
    <submittedName>
        <fullName evidence="2">Cysteine and histidine-rich protein 1</fullName>
    </submittedName>
</protein>
<reference evidence="2 3" key="1">
    <citation type="journal article" date="2012" name="Genome Biol.">
        <title>Sequencing three crocodilian genomes to illuminate the evolution of archosaurs and amniotes.</title>
        <authorList>
            <person name="St John J.A."/>
            <person name="Braun E.L."/>
            <person name="Isberg S.R."/>
            <person name="Miles L.G."/>
            <person name="Chong A.Y."/>
            <person name="Gongora J."/>
            <person name="Dalzell P."/>
            <person name="Moran C."/>
            <person name="Bed'hom B."/>
            <person name="Abzhanov A."/>
            <person name="Burgess S.C."/>
            <person name="Cooksey A.M."/>
            <person name="Castoe T.A."/>
            <person name="Crawford N.G."/>
            <person name="Densmore L.D."/>
            <person name="Drew J.C."/>
            <person name="Edwards S.V."/>
            <person name="Faircloth B.C."/>
            <person name="Fujita M.K."/>
            <person name="Greenwold M.J."/>
            <person name="Hoffmann F.G."/>
            <person name="Howard J.M."/>
            <person name="Iguchi T."/>
            <person name="Janes D.E."/>
            <person name="Khan S.Y."/>
            <person name="Kohno S."/>
            <person name="de Koning A.J."/>
            <person name="Lance S.L."/>
            <person name="McCarthy F.M."/>
            <person name="McCormack J.E."/>
            <person name="Merchant M.E."/>
            <person name="Peterson D.G."/>
            <person name="Pollock D.D."/>
            <person name="Pourmand N."/>
            <person name="Raney B.J."/>
            <person name="Roessler K.A."/>
            <person name="Sanford J.R."/>
            <person name="Sawyer R.H."/>
            <person name="Schmidt C.J."/>
            <person name="Triplett E.W."/>
            <person name="Tuberville T.D."/>
            <person name="Venegas-Anaya M."/>
            <person name="Howard J.T."/>
            <person name="Jarvis E.D."/>
            <person name="Guillette L.J.Jr."/>
            <person name="Glenn T.C."/>
            <person name="Green R.E."/>
            <person name="Ray D.A."/>
        </authorList>
    </citation>
    <scope>NUCLEOTIDE SEQUENCE [LARGE SCALE GENOMIC DNA]</scope>
    <source>
        <strain evidence="2">KSC_2009_1</strain>
    </source>
</reference>
<dbReference type="PhylomeDB" id="A0A151NVQ0"/>
<feature type="transmembrane region" description="Helical" evidence="1">
    <location>
        <begin position="35"/>
        <end position="58"/>
    </location>
</feature>
<accession>A0A151NVQ0</accession>
<keyword evidence="1" id="KW-1133">Transmembrane helix</keyword>
<dbReference type="OrthoDB" id="9807390at2759"/>
<proteinExistence type="predicted"/>
<dbReference type="Proteomes" id="UP000050525">
    <property type="component" value="Unassembled WGS sequence"/>
</dbReference>
<gene>
    <name evidence="2" type="primary">CYHR1L</name>
    <name evidence="2" type="ORF">Y1Q_0000066</name>
</gene>
<keyword evidence="3" id="KW-1185">Reference proteome</keyword>
<feature type="transmembrane region" description="Helical" evidence="1">
    <location>
        <begin position="70"/>
        <end position="88"/>
    </location>
</feature>
<name>A0A151NVQ0_ALLMI</name>
<dbReference type="KEGG" id="amj:106737286"/>
<feature type="transmembrane region" description="Helical" evidence="1">
    <location>
        <begin position="94"/>
        <end position="112"/>
    </location>
</feature>
<dbReference type="GeneID" id="106737286"/>
<evidence type="ECO:0000313" key="3">
    <source>
        <dbReference type="Proteomes" id="UP000050525"/>
    </source>
</evidence>
<dbReference type="eggNOG" id="ENOG502S52X">
    <property type="taxonomic scope" value="Eukaryota"/>
</dbReference>
<dbReference type="EMBL" id="AKHW03001905">
    <property type="protein sequence ID" value="KYO40669.1"/>
    <property type="molecule type" value="Genomic_DNA"/>
</dbReference>